<dbReference type="GO" id="GO:0008865">
    <property type="term" value="F:fructokinase activity"/>
    <property type="evidence" value="ECO:0007669"/>
    <property type="project" value="UniProtKB-EC"/>
</dbReference>
<gene>
    <name evidence="14" type="ORF">FD03_GL001120</name>
</gene>
<keyword evidence="5" id="KW-0547">Nucleotide-binding</keyword>
<dbReference type="GO" id="GO:0046872">
    <property type="term" value="F:metal ion binding"/>
    <property type="evidence" value="ECO:0007669"/>
    <property type="project" value="UniProtKB-KW"/>
</dbReference>
<evidence type="ECO:0000256" key="8">
    <source>
        <dbReference type="ARBA" id="ARBA00022840"/>
    </source>
</evidence>
<comment type="similarity">
    <text evidence="2">Belongs to the ROK (NagC/XylR) family.</text>
</comment>
<dbReference type="Proteomes" id="UP000051248">
    <property type="component" value="Unassembled WGS sequence"/>
</dbReference>
<keyword evidence="9" id="KW-0460">Magnesium</keyword>
<evidence type="ECO:0000256" key="5">
    <source>
        <dbReference type="ARBA" id="ARBA00022741"/>
    </source>
</evidence>
<evidence type="ECO:0000256" key="10">
    <source>
        <dbReference type="ARBA" id="ARBA00023277"/>
    </source>
</evidence>
<dbReference type="GO" id="GO:0008483">
    <property type="term" value="F:transaminase activity"/>
    <property type="evidence" value="ECO:0007669"/>
    <property type="project" value="UniProtKB-KW"/>
</dbReference>
<dbReference type="FunFam" id="3.30.420.40:FF:000136">
    <property type="entry name" value="Putative fructokinase"/>
    <property type="match status" value="1"/>
</dbReference>
<evidence type="ECO:0000256" key="9">
    <source>
        <dbReference type="ARBA" id="ARBA00022842"/>
    </source>
</evidence>
<reference evidence="14 15" key="1">
    <citation type="journal article" date="2015" name="Genome Announc.">
        <title>Expanding the biotechnology potential of lactobacilli through comparative genomics of 213 strains and associated genera.</title>
        <authorList>
            <person name="Sun Z."/>
            <person name="Harris H.M."/>
            <person name="McCann A."/>
            <person name="Guo C."/>
            <person name="Argimon S."/>
            <person name="Zhang W."/>
            <person name="Yang X."/>
            <person name="Jeffery I.B."/>
            <person name="Cooney J.C."/>
            <person name="Kagawa T.F."/>
            <person name="Liu W."/>
            <person name="Song Y."/>
            <person name="Salvetti E."/>
            <person name="Wrobel A."/>
            <person name="Rasinkangas P."/>
            <person name="Parkhill J."/>
            <person name="Rea M.C."/>
            <person name="O'Sullivan O."/>
            <person name="Ritari J."/>
            <person name="Douillard F.P."/>
            <person name="Paul Ross R."/>
            <person name="Yang R."/>
            <person name="Briner A.E."/>
            <person name="Felis G.E."/>
            <person name="de Vos W.M."/>
            <person name="Barrangou R."/>
            <person name="Klaenhammer T.R."/>
            <person name="Caufield P.W."/>
            <person name="Cui Y."/>
            <person name="Zhang H."/>
            <person name="O'Toole P.W."/>
        </authorList>
    </citation>
    <scope>NUCLEOTIDE SEQUENCE [LARGE SCALE GENOMIC DNA]</scope>
    <source>
        <strain evidence="14 15">DSM 19682</strain>
    </source>
</reference>
<evidence type="ECO:0000256" key="1">
    <source>
        <dbReference type="ARBA" id="ARBA00001946"/>
    </source>
</evidence>
<protein>
    <recommendedName>
        <fullName evidence="13">Fructokinase</fullName>
        <ecNumber evidence="11">2.7.1.4</ecNumber>
    </recommendedName>
</protein>
<keyword evidence="4" id="KW-0479">Metal-binding</keyword>
<sequence>MQLTTSFHNGILNHRKRLQKFSIWEEFTLLVGSIEAGGTKFVCAVGDEDYRIKDSVQFPTTTPEETLQKTIEYFKQFDIEALGIASFGPIELRKNSPKYGYITSTPKPGWQDTDFVGALKKEIKVPMFWTTDVNGSAYGEYVMSTLSNEKIGSLVYYTIGTGVGAGAISDGKFVGGMGHPEMGHTLLKRHPDDLDFKGICPFHGDCLEGLVAGPTFDARLGKPGKDVPMTDHTWDIMAYYVAQAAIQATLILRPEKIVFGGGVVSEPFLVKVREQFKELLNDYVVVPELDKYITMPIVKNNGSATLGDFALAIRELQE</sequence>
<keyword evidence="15" id="KW-1185">Reference proteome</keyword>
<evidence type="ECO:0000256" key="7">
    <source>
        <dbReference type="ARBA" id="ARBA00022833"/>
    </source>
</evidence>
<dbReference type="CDD" id="cd24067">
    <property type="entry name" value="ASKHA_NBD_ROK_BsFRK-like"/>
    <property type="match status" value="1"/>
</dbReference>
<dbReference type="SUPFAM" id="SSF53067">
    <property type="entry name" value="Actin-like ATPase domain"/>
    <property type="match status" value="1"/>
</dbReference>
<evidence type="ECO:0000256" key="11">
    <source>
        <dbReference type="ARBA" id="ARBA00038887"/>
    </source>
</evidence>
<dbReference type="PANTHER" id="PTHR42742:SF3">
    <property type="entry name" value="FRUCTOKINASE"/>
    <property type="match status" value="1"/>
</dbReference>
<proteinExistence type="inferred from homology"/>
<dbReference type="STRING" id="1423775.FD03_GL001120"/>
<keyword evidence="10" id="KW-0119">Carbohydrate metabolism</keyword>
<dbReference type="EMBL" id="AZDZ01000002">
    <property type="protein sequence ID" value="KRK80985.1"/>
    <property type="molecule type" value="Genomic_DNA"/>
</dbReference>
<dbReference type="InterPro" id="IPR000600">
    <property type="entry name" value="ROK"/>
</dbReference>
<dbReference type="GO" id="GO:0005524">
    <property type="term" value="F:ATP binding"/>
    <property type="evidence" value="ECO:0007669"/>
    <property type="project" value="UniProtKB-KW"/>
</dbReference>
<evidence type="ECO:0000313" key="14">
    <source>
        <dbReference type="EMBL" id="KRK80985.1"/>
    </source>
</evidence>
<accession>A0A0R1KJC2</accession>
<dbReference type="PANTHER" id="PTHR42742">
    <property type="entry name" value="TRANSCRIPTIONAL REPRESSOR MPRA"/>
    <property type="match status" value="1"/>
</dbReference>
<dbReference type="InterPro" id="IPR051804">
    <property type="entry name" value="Carb_Metab_Reg_Kinase/Isom"/>
</dbReference>
<dbReference type="eggNOG" id="COG1940">
    <property type="taxonomic scope" value="Bacteria"/>
</dbReference>
<comment type="caution">
    <text evidence="14">The sequence shown here is derived from an EMBL/GenBank/DDBJ whole genome shotgun (WGS) entry which is preliminary data.</text>
</comment>
<dbReference type="AlphaFoldDB" id="A0A0R1KJC2"/>
<name>A0A0R1KJC2_9LACO</name>
<organism evidence="14 15">
    <name type="scientific">Companilactobacillus nodensis DSM 19682 = JCM 14932 = NBRC 107160</name>
    <dbReference type="NCBI Taxonomy" id="1423775"/>
    <lineage>
        <taxon>Bacteria</taxon>
        <taxon>Bacillati</taxon>
        <taxon>Bacillota</taxon>
        <taxon>Bacilli</taxon>
        <taxon>Lactobacillales</taxon>
        <taxon>Lactobacillaceae</taxon>
        <taxon>Companilactobacillus</taxon>
    </lineage>
</organism>
<evidence type="ECO:0000256" key="4">
    <source>
        <dbReference type="ARBA" id="ARBA00022723"/>
    </source>
</evidence>
<evidence type="ECO:0000256" key="6">
    <source>
        <dbReference type="ARBA" id="ARBA00022777"/>
    </source>
</evidence>
<evidence type="ECO:0000256" key="12">
    <source>
        <dbReference type="ARBA" id="ARBA00048451"/>
    </source>
</evidence>
<keyword evidence="6 14" id="KW-0418">Kinase</keyword>
<dbReference type="EC" id="2.7.1.4" evidence="11"/>
<comment type="cofactor">
    <cofactor evidence="1">
        <name>Mg(2+)</name>
        <dbReference type="ChEBI" id="CHEBI:18420"/>
    </cofactor>
</comment>
<comment type="catalytic activity">
    <reaction evidence="12">
        <text>D-fructose + ATP = D-fructose 6-phosphate + ADP + H(+)</text>
        <dbReference type="Rhea" id="RHEA:16125"/>
        <dbReference type="ChEBI" id="CHEBI:15378"/>
        <dbReference type="ChEBI" id="CHEBI:30616"/>
        <dbReference type="ChEBI" id="CHEBI:37721"/>
        <dbReference type="ChEBI" id="CHEBI:61527"/>
        <dbReference type="ChEBI" id="CHEBI:456216"/>
        <dbReference type="EC" id="2.7.1.4"/>
    </reaction>
</comment>
<keyword evidence="3 14" id="KW-0808">Transferase</keyword>
<dbReference type="PROSITE" id="PS01125">
    <property type="entry name" value="ROK"/>
    <property type="match status" value="1"/>
</dbReference>
<keyword evidence="7" id="KW-0862">Zinc</keyword>
<keyword evidence="8" id="KW-0067">ATP-binding</keyword>
<dbReference type="NCBIfam" id="NF045550">
    <property type="entry name" value="FrctkaseScrK"/>
    <property type="match status" value="1"/>
</dbReference>
<dbReference type="Pfam" id="PF00480">
    <property type="entry name" value="ROK"/>
    <property type="match status" value="1"/>
</dbReference>
<evidence type="ECO:0000256" key="3">
    <source>
        <dbReference type="ARBA" id="ARBA00022679"/>
    </source>
</evidence>
<evidence type="ECO:0000256" key="13">
    <source>
        <dbReference type="ARBA" id="ARBA00074653"/>
    </source>
</evidence>
<dbReference type="PATRIC" id="fig|1423775.4.peg.1150"/>
<evidence type="ECO:0000256" key="2">
    <source>
        <dbReference type="ARBA" id="ARBA00006479"/>
    </source>
</evidence>
<evidence type="ECO:0000313" key="15">
    <source>
        <dbReference type="Proteomes" id="UP000051248"/>
    </source>
</evidence>
<dbReference type="Gene3D" id="3.30.420.40">
    <property type="match status" value="2"/>
</dbReference>
<dbReference type="FunFam" id="3.30.420.40:FF:000153">
    <property type="entry name" value="Putative fructokinase"/>
    <property type="match status" value="1"/>
</dbReference>
<keyword evidence="14" id="KW-0032">Aminotransferase</keyword>
<dbReference type="InterPro" id="IPR043129">
    <property type="entry name" value="ATPase_NBD"/>
</dbReference>
<dbReference type="InterPro" id="IPR049874">
    <property type="entry name" value="ROK_cs"/>
</dbReference>
<dbReference type="InterPro" id="IPR054618">
    <property type="entry name" value="ScrK"/>
</dbReference>